<organism evidence="1 2">
    <name type="scientific">Hymenobacter volaticus</name>
    <dbReference type="NCBI Taxonomy" id="2932254"/>
    <lineage>
        <taxon>Bacteria</taxon>
        <taxon>Pseudomonadati</taxon>
        <taxon>Bacteroidota</taxon>
        <taxon>Cytophagia</taxon>
        <taxon>Cytophagales</taxon>
        <taxon>Hymenobacteraceae</taxon>
        <taxon>Hymenobacter</taxon>
    </lineage>
</organism>
<evidence type="ECO:0000313" key="1">
    <source>
        <dbReference type="EMBL" id="UOQ69231.1"/>
    </source>
</evidence>
<sequence>MRKGTAKHPLLCKENRLFFAKRRALWEEKQVFFTKHSKPGCGIVGIPVIVAELAAQDLFDRKGTAKPPESCEKKLFCHYIPWFTNLKSWREISATATGALEMIPLLTAGN</sequence>
<dbReference type="EMBL" id="CP095065">
    <property type="protein sequence ID" value="UOQ69231.1"/>
    <property type="molecule type" value="Genomic_DNA"/>
</dbReference>
<keyword evidence="2" id="KW-1185">Reference proteome</keyword>
<reference evidence="1" key="1">
    <citation type="submission" date="2022-04" db="EMBL/GenBank/DDBJ databases">
        <title>Hymenobacter sp. isolated from the air.</title>
        <authorList>
            <person name="Won M."/>
            <person name="Lee C.-M."/>
            <person name="Woen H.-Y."/>
            <person name="Kwon S.-W."/>
        </authorList>
    </citation>
    <scope>NUCLEOTIDE SEQUENCE</scope>
    <source>
        <strain evidence="1">5420S-77</strain>
        <plasmid evidence="1">unnamed4</plasmid>
    </source>
</reference>
<gene>
    <name evidence="1" type="ORF">MUN86_27650</name>
</gene>
<dbReference type="Proteomes" id="UP000830401">
    <property type="component" value="Plasmid unnamed4"/>
</dbReference>
<geneLocation type="plasmid" evidence="1 2">
    <name>unnamed4</name>
</geneLocation>
<keyword evidence="1" id="KW-0614">Plasmid</keyword>
<accession>A0ABY4GE86</accession>
<dbReference type="RefSeq" id="WP_245126985.1">
    <property type="nucleotide sequence ID" value="NZ_CP095065.1"/>
</dbReference>
<protein>
    <submittedName>
        <fullName evidence="1">Uncharacterized protein</fullName>
    </submittedName>
</protein>
<name>A0ABY4GE86_9BACT</name>
<proteinExistence type="predicted"/>
<evidence type="ECO:0000313" key="2">
    <source>
        <dbReference type="Proteomes" id="UP000830401"/>
    </source>
</evidence>